<evidence type="ECO:0000313" key="2">
    <source>
        <dbReference type="EnsemblPlants" id="AET6Gv20164100.4"/>
    </source>
</evidence>
<dbReference type="Pfam" id="PF24758">
    <property type="entry name" value="LRR_At5g56370"/>
    <property type="match status" value="1"/>
</dbReference>
<proteinExistence type="predicted"/>
<reference evidence="2" key="3">
    <citation type="journal article" date="2017" name="Nature">
        <title>Genome sequence of the progenitor of the wheat D genome Aegilops tauschii.</title>
        <authorList>
            <person name="Luo M.C."/>
            <person name="Gu Y.Q."/>
            <person name="Puiu D."/>
            <person name="Wang H."/>
            <person name="Twardziok S.O."/>
            <person name="Deal K.R."/>
            <person name="Huo N."/>
            <person name="Zhu T."/>
            <person name="Wang L."/>
            <person name="Wang Y."/>
            <person name="McGuire P.E."/>
            <person name="Liu S."/>
            <person name="Long H."/>
            <person name="Ramasamy R.K."/>
            <person name="Rodriguez J.C."/>
            <person name="Van S.L."/>
            <person name="Yuan L."/>
            <person name="Wang Z."/>
            <person name="Xia Z."/>
            <person name="Xiao L."/>
            <person name="Anderson O.D."/>
            <person name="Ouyang S."/>
            <person name="Liang Y."/>
            <person name="Zimin A.V."/>
            <person name="Pertea G."/>
            <person name="Qi P."/>
            <person name="Bennetzen J.L."/>
            <person name="Dai X."/>
            <person name="Dawson M.W."/>
            <person name="Muller H.G."/>
            <person name="Kugler K."/>
            <person name="Rivarola-Duarte L."/>
            <person name="Spannagl M."/>
            <person name="Mayer K.F.X."/>
            <person name="Lu F.H."/>
            <person name="Bevan M.W."/>
            <person name="Leroy P."/>
            <person name="Li P."/>
            <person name="You F.M."/>
            <person name="Sun Q."/>
            <person name="Liu Z."/>
            <person name="Lyons E."/>
            <person name="Wicker T."/>
            <person name="Salzberg S.L."/>
            <person name="Devos K.M."/>
            <person name="Dvorak J."/>
        </authorList>
    </citation>
    <scope>NUCLEOTIDE SEQUENCE [LARGE SCALE GENOMIC DNA]</scope>
    <source>
        <strain evidence="2">cv. AL8/78</strain>
    </source>
</reference>
<dbReference type="SMART" id="SM00579">
    <property type="entry name" value="FBD"/>
    <property type="match status" value="1"/>
</dbReference>
<dbReference type="EnsemblPlants" id="AET6Gv20164100.4">
    <property type="protein sequence ID" value="AET6Gv20164100.4"/>
    <property type="gene ID" value="AET6Gv20164100"/>
</dbReference>
<dbReference type="PANTHER" id="PTHR32141:SF145">
    <property type="entry name" value="F-BOX DOMAIN-CONTAINING PROTEIN"/>
    <property type="match status" value="1"/>
</dbReference>
<evidence type="ECO:0000259" key="1">
    <source>
        <dbReference type="SMART" id="SM00579"/>
    </source>
</evidence>
<dbReference type="PANTHER" id="PTHR32141">
    <property type="match status" value="1"/>
</dbReference>
<keyword evidence="3" id="KW-1185">Reference proteome</keyword>
<feature type="domain" description="FBD" evidence="1">
    <location>
        <begin position="183"/>
        <end position="255"/>
    </location>
</feature>
<reference evidence="3" key="2">
    <citation type="journal article" date="2017" name="Nat. Plants">
        <title>The Aegilops tauschii genome reveals multiple impacts of transposons.</title>
        <authorList>
            <person name="Zhao G."/>
            <person name="Zou C."/>
            <person name="Li K."/>
            <person name="Wang K."/>
            <person name="Li T."/>
            <person name="Gao L."/>
            <person name="Zhang X."/>
            <person name="Wang H."/>
            <person name="Yang Z."/>
            <person name="Liu X."/>
            <person name="Jiang W."/>
            <person name="Mao L."/>
            <person name="Kong X."/>
            <person name="Jiao Y."/>
            <person name="Jia J."/>
        </authorList>
    </citation>
    <scope>NUCLEOTIDE SEQUENCE [LARGE SCALE GENOMIC DNA]</scope>
    <source>
        <strain evidence="3">cv. AL8/78</strain>
    </source>
</reference>
<evidence type="ECO:0000313" key="3">
    <source>
        <dbReference type="Proteomes" id="UP000015105"/>
    </source>
</evidence>
<accession>A0A453N078</accession>
<dbReference type="InterPro" id="IPR055411">
    <property type="entry name" value="LRR_FXL15/At3g58940/PEG3-like"/>
</dbReference>
<dbReference type="Proteomes" id="UP000015105">
    <property type="component" value="Chromosome 6D"/>
</dbReference>
<protein>
    <recommendedName>
        <fullName evidence="1">FBD domain-containing protein</fullName>
    </recommendedName>
</protein>
<dbReference type="InterPro" id="IPR006566">
    <property type="entry name" value="FBD"/>
</dbReference>
<dbReference type="STRING" id="200361.A0A453N078"/>
<sequence length="279" mass="32273">MNFPLLKQLSLVDVTISWEFFHRLLSGCHALESFYMSEVRGKGCLRVSSRTLRSIGVRNAFKEKLELVIEDAPCLVRVLLPFSCYDDDCVTLRVIWAPKLEILGPLLPVASKLIAQGISPVMSANWMRTVKVFCLRSSGLELNAVLNILRWFPHLEKLYIIFKKHNEKDKKNDPQYDPLHPIECLQTHLKKVVFKSFVGYEKQVNFARFFVLHAKVLKKVEFEVYGECNTISVAYHHTLLKVENRASRDAQFEFRSKHRRTVYDAHIHDLSVADPFGQP</sequence>
<reference evidence="2" key="5">
    <citation type="journal article" date="2021" name="G3 (Bethesda)">
        <title>Aegilops tauschii genome assembly Aet v5.0 features greater sequence contiguity and improved annotation.</title>
        <authorList>
            <person name="Wang L."/>
            <person name="Zhu T."/>
            <person name="Rodriguez J.C."/>
            <person name="Deal K.R."/>
            <person name="Dubcovsky J."/>
            <person name="McGuire P.E."/>
            <person name="Lux T."/>
            <person name="Spannagl M."/>
            <person name="Mayer K.F.X."/>
            <person name="Baldrich P."/>
            <person name="Meyers B.C."/>
            <person name="Huo N."/>
            <person name="Gu Y.Q."/>
            <person name="Zhou H."/>
            <person name="Devos K.M."/>
            <person name="Bennetzen J.L."/>
            <person name="Unver T."/>
            <person name="Budak H."/>
            <person name="Gulick P.J."/>
            <person name="Galiba G."/>
            <person name="Kalapos B."/>
            <person name="Nelson D.R."/>
            <person name="Li P."/>
            <person name="You F.M."/>
            <person name="Luo M.C."/>
            <person name="Dvorak J."/>
        </authorList>
    </citation>
    <scope>NUCLEOTIDE SEQUENCE [LARGE SCALE GENOMIC DNA]</scope>
    <source>
        <strain evidence="2">cv. AL8/78</strain>
    </source>
</reference>
<dbReference type="AlphaFoldDB" id="A0A453N078"/>
<dbReference type="Gramene" id="AET6Gv20164100.4">
    <property type="protein sequence ID" value="AET6Gv20164100.4"/>
    <property type="gene ID" value="AET6Gv20164100"/>
</dbReference>
<dbReference type="InterPro" id="IPR055302">
    <property type="entry name" value="F-box_dom-containing"/>
</dbReference>
<reference evidence="2" key="4">
    <citation type="submission" date="2019-03" db="UniProtKB">
        <authorList>
            <consortium name="EnsemblPlants"/>
        </authorList>
    </citation>
    <scope>IDENTIFICATION</scope>
</reference>
<dbReference type="OrthoDB" id="1425134at2759"/>
<reference evidence="3" key="1">
    <citation type="journal article" date="2014" name="Science">
        <title>Ancient hybridizations among the ancestral genomes of bread wheat.</title>
        <authorList>
            <consortium name="International Wheat Genome Sequencing Consortium,"/>
            <person name="Marcussen T."/>
            <person name="Sandve S.R."/>
            <person name="Heier L."/>
            <person name="Spannagl M."/>
            <person name="Pfeifer M."/>
            <person name="Jakobsen K.S."/>
            <person name="Wulff B.B."/>
            <person name="Steuernagel B."/>
            <person name="Mayer K.F."/>
            <person name="Olsen O.A."/>
        </authorList>
    </citation>
    <scope>NUCLEOTIDE SEQUENCE [LARGE SCALE GENOMIC DNA]</scope>
    <source>
        <strain evidence="3">cv. AL8/78</strain>
    </source>
</reference>
<name>A0A453N078_AEGTS</name>
<organism evidence="2 3">
    <name type="scientific">Aegilops tauschii subsp. strangulata</name>
    <name type="common">Goatgrass</name>
    <dbReference type="NCBI Taxonomy" id="200361"/>
    <lineage>
        <taxon>Eukaryota</taxon>
        <taxon>Viridiplantae</taxon>
        <taxon>Streptophyta</taxon>
        <taxon>Embryophyta</taxon>
        <taxon>Tracheophyta</taxon>
        <taxon>Spermatophyta</taxon>
        <taxon>Magnoliopsida</taxon>
        <taxon>Liliopsida</taxon>
        <taxon>Poales</taxon>
        <taxon>Poaceae</taxon>
        <taxon>BOP clade</taxon>
        <taxon>Pooideae</taxon>
        <taxon>Triticodae</taxon>
        <taxon>Triticeae</taxon>
        <taxon>Triticinae</taxon>
        <taxon>Aegilops</taxon>
    </lineage>
</organism>
<dbReference type="Pfam" id="PF08387">
    <property type="entry name" value="FBD"/>
    <property type="match status" value="1"/>
</dbReference>